<organism evidence="5 6">
    <name type="scientific">Salinimicrobium sediminis</name>
    <dbReference type="NCBI Taxonomy" id="1343891"/>
    <lineage>
        <taxon>Bacteria</taxon>
        <taxon>Pseudomonadati</taxon>
        <taxon>Bacteroidota</taxon>
        <taxon>Flavobacteriia</taxon>
        <taxon>Flavobacteriales</taxon>
        <taxon>Flavobacteriaceae</taxon>
        <taxon>Salinimicrobium</taxon>
    </lineage>
</organism>
<evidence type="ECO:0000256" key="1">
    <source>
        <dbReference type="ARBA" id="ARBA00022679"/>
    </source>
</evidence>
<evidence type="ECO:0000313" key="6">
    <source>
        <dbReference type="Proteomes" id="UP000219193"/>
    </source>
</evidence>
<dbReference type="InterPro" id="IPR013747">
    <property type="entry name" value="ACP_syn_III_C"/>
</dbReference>
<evidence type="ECO:0000259" key="4">
    <source>
        <dbReference type="Pfam" id="PF08545"/>
    </source>
</evidence>
<name>A0A285X5T2_9FLAO</name>
<accession>A0A285X5T2</accession>
<dbReference type="Proteomes" id="UP000219193">
    <property type="component" value="Unassembled WGS sequence"/>
</dbReference>
<evidence type="ECO:0000259" key="3">
    <source>
        <dbReference type="Pfam" id="PF08541"/>
    </source>
</evidence>
<dbReference type="RefSeq" id="WP_097056499.1">
    <property type="nucleotide sequence ID" value="NZ_OCMF01000003.1"/>
</dbReference>
<feature type="domain" description="Beta-ketoacyl-[acyl-carrier-protein] synthase III N-terminal" evidence="4">
    <location>
        <begin position="129"/>
        <end position="204"/>
    </location>
</feature>
<dbReference type="GO" id="GO:0004315">
    <property type="term" value="F:3-oxoacyl-[acyl-carrier-protein] synthase activity"/>
    <property type="evidence" value="ECO:0007669"/>
    <property type="project" value="InterPro"/>
</dbReference>
<dbReference type="GO" id="GO:0006633">
    <property type="term" value="P:fatty acid biosynthetic process"/>
    <property type="evidence" value="ECO:0007669"/>
    <property type="project" value="InterPro"/>
</dbReference>
<gene>
    <name evidence="5" type="ORF">SAMN06296241_2259</name>
</gene>
<evidence type="ECO:0000256" key="2">
    <source>
        <dbReference type="ARBA" id="ARBA00023315"/>
    </source>
</evidence>
<dbReference type="AlphaFoldDB" id="A0A285X5T2"/>
<protein>
    <submittedName>
        <fullName evidence="5">3-oxoacyl-[acyl-carrier-protein] synthase-3</fullName>
    </submittedName>
</protein>
<reference evidence="6" key="1">
    <citation type="submission" date="2017-09" db="EMBL/GenBank/DDBJ databases">
        <authorList>
            <person name="Varghese N."/>
            <person name="Submissions S."/>
        </authorList>
    </citation>
    <scope>NUCLEOTIDE SEQUENCE [LARGE SCALE GENOMIC DNA]</scope>
    <source>
        <strain evidence="6">CGMCC 1.12641</strain>
    </source>
</reference>
<dbReference type="CDD" id="cd00830">
    <property type="entry name" value="KAS_III"/>
    <property type="match status" value="1"/>
</dbReference>
<proteinExistence type="predicted"/>
<dbReference type="EMBL" id="OCMF01000003">
    <property type="protein sequence ID" value="SOC80703.1"/>
    <property type="molecule type" value="Genomic_DNA"/>
</dbReference>
<dbReference type="GO" id="GO:0044550">
    <property type="term" value="P:secondary metabolite biosynthetic process"/>
    <property type="evidence" value="ECO:0007669"/>
    <property type="project" value="TreeGrafter"/>
</dbReference>
<evidence type="ECO:0000313" key="5">
    <source>
        <dbReference type="EMBL" id="SOC80703.1"/>
    </source>
</evidence>
<dbReference type="Pfam" id="PF08541">
    <property type="entry name" value="ACP_syn_III_C"/>
    <property type="match status" value="1"/>
</dbReference>
<dbReference type="InterPro" id="IPR016039">
    <property type="entry name" value="Thiolase-like"/>
</dbReference>
<dbReference type="PANTHER" id="PTHR34069">
    <property type="entry name" value="3-OXOACYL-[ACYL-CARRIER-PROTEIN] SYNTHASE 3"/>
    <property type="match status" value="1"/>
</dbReference>
<keyword evidence="6" id="KW-1185">Reference proteome</keyword>
<dbReference type="Gene3D" id="3.40.47.10">
    <property type="match status" value="1"/>
</dbReference>
<keyword evidence="2" id="KW-0012">Acyltransferase</keyword>
<dbReference type="PANTHER" id="PTHR34069:SF3">
    <property type="entry name" value="ACYL-COA:ACYL-COA ALKYLTRANSFERASE"/>
    <property type="match status" value="1"/>
</dbReference>
<dbReference type="InterPro" id="IPR013751">
    <property type="entry name" value="ACP_syn_III_N"/>
</dbReference>
<dbReference type="SUPFAM" id="SSF53901">
    <property type="entry name" value="Thiolase-like"/>
    <property type="match status" value="1"/>
</dbReference>
<dbReference type="Pfam" id="PF08545">
    <property type="entry name" value="ACP_syn_III"/>
    <property type="match status" value="1"/>
</dbReference>
<sequence>MSIKITGVGSYIPGRVEKNSDFQKHEFLYEDGRNFDQSNTVIIEKFKAITGIAERRYVHNELTNSDIAYLAANNAIEDSGIDPEELDYIIVAHNYGDVLHNDMQSDTVPSLATRVKHKLRIKNPRCVAYDILFGCPGWVEAMIQAKAFIKAGMAKKCLVIGSETLSRVIDKHDRDSMIYSDGAGATVVEASEEEGGILAYESATYAFEEANYIFFGKSNNRESADSRRYIKMHGRKIYEFALSHVPDAMKSCLEKSGKGIEDVKKILIHQANEKMDEAIIKRFYKLFKTTPPEGIMPMTIEKLGNSSVATVPTLLDLILKGKLEGQEVNKGDVILLASVGAGMNINCIVYQF</sequence>
<dbReference type="OrthoDB" id="5171393at2"/>
<feature type="domain" description="Beta-ketoacyl-[acyl-carrier-protein] synthase III C-terminal" evidence="3">
    <location>
        <begin position="253"/>
        <end position="351"/>
    </location>
</feature>
<keyword evidence="1" id="KW-0808">Transferase</keyword>